<comment type="catalytic activity">
    <reaction evidence="1 18 19">
        <text>(6R)-NADHX = (6S)-NADHX</text>
        <dbReference type="Rhea" id="RHEA:32215"/>
        <dbReference type="ChEBI" id="CHEBI:64074"/>
        <dbReference type="ChEBI" id="CHEBI:64075"/>
        <dbReference type="EC" id="5.1.99.6"/>
    </reaction>
</comment>
<dbReference type="Proteomes" id="UP000641152">
    <property type="component" value="Unassembled WGS sequence"/>
</dbReference>
<comment type="similarity">
    <text evidence="4 19">In the C-terminal section; belongs to the NnrD/CARKD family.</text>
</comment>
<evidence type="ECO:0000256" key="13">
    <source>
        <dbReference type="ARBA" id="ARBA00023268"/>
    </source>
</evidence>
<evidence type="ECO:0000256" key="5">
    <source>
        <dbReference type="ARBA" id="ARBA00022723"/>
    </source>
</evidence>
<evidence type="ECO:0000256" key="8">
    <source>
        <dbReference type="ARBA" id="ARBA00022857"/>
    </source>
</evidence>
<comment type="caution">
    <text evidence="22">The sequence shown here is derived from an EMBL/GenBank/DDBJ whole genome shotgun (WGS) entry which is preliminary data.</text>
</comment>
<evidence type="ECO:0000259" key="21">
    <source>
        <dbReference type="PROSITE" id="PS51385"/>
    </source>
</evidence>
<dbReference type="PIRSF" id="PIRSF017184">
    <property type="entry name" value="Nnr"/>
    <property type="match status" value="1"/>
</dbReference>
<comment type="cofactor">
    <cofactor evidence="17">
        <name>Mg(2+)</name>
        <dbReference type="ChEBI" id="CHEBI:18420"/>
    </cofactor>
</comment>
<dbReference type="CDD" id="cd01171">
    <property type="entry name" value="YXKO-related"/>
    <property type="match status" value="1"/>
</dbReference>
<evidence type="ECO:0000256" key="3">
    <source>
        <dbReference type="ARBA" id="ARBA00006001"/>
    </source>
</evidence>
<evidence type="ECO:0000256" key="12">
    <source>
        <dbReference type="ARBA" id="ARBA00023239"/>
    </source>
</evidence>
<dbReference type="InterPro" id="IPR000631">
    <property type="entry name" value="CARKD"/>
</dbReference>
<dbReference type="EC" id="5.1.99.6" evidence="19"/>
<feature type="binding site" evidence="18">
    <location>
        <begin position="62"/>
        <end position="66"/>
    </location>
    <ligand>
        <name>(6S)-NADPHX</name>
        <dbReference type="ChEBI" id="CHEBI:64076"/>
    </ligand>
</feature>
<dbReference type="PANTHER" id="PTHR12592:SF0">
    <property type="entry name" value="ATP-DEPENDENT (S)-NAD(P)H-HYDRATE DEHYDRATASE"/>
    <property type="match status" value="1"/>
</dbReference>
<keyword evidence="13" id="KW-0511">Multifunctional enzyme</keyword>
<evidence type="ECO:0000256" key="10">
    <source>
        <dbReference type="ARBA" id="ARBA00023027"/>
    </source>
</evidence>
<sequence length="487" mass="50633">MQTPSNKLYCTAQIREAERYAIDELGIPGRELMRRAGYALFEQIRRCWPEQQAVTVFCGGGNNGGDGYEVATLALQANYQVTVYALTDPHGLPGDALAAYQDFLKAGGSVSGFEAGQSKLQGVIVDALFGIGLSREVGQDFALAISAINAAYGPVLAVDVPSGLHAYTGSVLGCAVKADVTVTFIGLKCGLFTGEASEYCGEIICNTLDIDAAVLAAMPPFAELLDKLALPRRPRTAHKGDFGHVLLIGGNLGYTGAIRLAGEAALRSGAGLVSIATRAAHSGLINIGRPELMCHGLECGEALHALLEKASVIVIGPGLGQDDWAREMFGAALAIDKQCVIDADALNLLSLQPKRRANWILTPHPGEAARLLGCSAGQISADRFAALTDLHSQYGGTCLLKGAGTLITGGETIYVGTTGNPGMASGGMGDVLSGLIGSLLAQGLSLEDATRLGVYVHGEAADSLAAEFGERGLLAGDLPERIRKLLN</sequence>
<dbReference type="NCBIfam" id="TIGR00196">
    <property type="entry name" value="yjeF_cterm"/>
    <property type="match status" value="1"/>
</dbReference>
<accession>A0ABR9DDX1</accession>
<comment type="similarity">
    <text evidence="18">Belongs to the NnrE/AIBP family.</text>
</comment>
<evidence type="ECO:0000313" key="23">
    <source>
        <dbReference type="Proteomes" id="UP000641152"/>
    </source>
</evidence>
<dbReference type="PANTHER" id="PTHR12592">
    <property type="entry name" value="ATP-DEPENDENT (S)-NAD(P)H-HYDRATE DEHYDRATASE FAMILY MEMBER"/>
    <property type="match status" value="1"/>
</dbReference>
<evidence type="ECO:0000256" key="11">
    <source>
        <dbReference type="ARBA" id="ARBA00023235"/>
    </source>
</evidence>
<feature type="binding site" evidence="17">
    <location>
        <position position="364"/>
    </location>
    <ligand>
        <name>(6S)-NADPHX</name>
        <dbReference type="ChEBI" id="CHEBI:64076"/>
    </ligand>
</feature>
<evidence type="ECO:0000256" key="19">
    <source>
        <dbReference type="PIRNR" id="PIRNR017184"/>
    </source>
</evidence>
<comment type="similarity">
    <text evidence="17">Belongs to the NnrD/CARKD family.</text>
</comment>
<feature type="binding site" evidence="17">
    <location>
        <position position="318"/>
    </location>
    <ligand>
        <name>(6S)-NADPHX</name>
        <dbReference type="ChEBI" id="CHEBI:64076"/>
    </ligand>
</feature>
<evidence type="ECO:0000256" key="15">
    <source>
        <dbReference type="ARBA" id="ARBA00048238"/>
    </source>
</evidence>
<feature type="domain" description="YjeF N-terminal" evidence="21">
    <location>
        <begin position="14"/>
        <end position="216"/>
    </location>
</feature>
<feature type="binding site" evidence="18">
    <location>
        <begin position="130"/>
        <end position="136"/>
    </location>
    <ligand>
        <name>(6S)-NADPHX</name>
        <dbReference type="ChEBI" id="CHEBI:64076"/>
    </ligand>
</feature>
<dbReference type="EC" id="4.2.1.136" evidence="19"/>
<dbReference type="InterPro" id="IPR017953">
    <property type="entry name" value="Carbohydrate_kinase_pred_CS"/>
</dbReference>
<evidence type="ECO:0000259" key="20">
    <source>
        <dbReference type="PROSITE" id="PS51383"/>
    </source>
</evidence>
<dbReference type="SUPFAM" id="SSF64153">
    <property type="entry name" value="YjeF N-terminal domain-like"/>
    <property type="match status" value="1"/>
</dbReference>
<dbReference type="InterPro" id="IPR036652">
    <property type="entry name" value="YjeF_N_dom_sf"/>
</dbReference>
<dbReference type="SUPFAM" id="SSF53613">
    <property type="entry name" value="Ribokinase-like"/>
    <property type="match status" value="1"/>
</dbReference>
<comment type="catalytic activity">
    <reaction evidence="15 17 19">
        <text>(6S)-NADHX + ADP = AMP + phosphate + NADH + H(+)</text>
        <dbReference type="Rhea" id="RHEA:32223"/>
        <dbReference type="ChEBI" id="CHEBI:15378"/>
        <dbReference type="ChEBI" id="CHEBI:43474"/>
        <dbReference type="ChEBI" id="CHEBI:57945"/>
        <dbReference type="ChEBI" id="CHEBI:64074"/>
        <dbReference type="ChEBI" id="CHEBI:456215"/>
        <dbReference type="ChEBI" id="CHEBI:456216"/>
        <dbReference type="EC" id="4.2.1.136"/>
    </reaction>
</comment>
<dbReference type="NCBIfam" id="TIGR00197">
    <property type="entry name" value="yjeF_nterm"/>
    <property type="match status" value="1"/>
</dbReference>
<comment type="caution">
    <text evidence="18">Lacks conserved residue(s) required for the propagation of feature annotation.</text>
</comment>
<dbReference type="Pfam" id="PF03853">
    <property type="entry name" value="YjeF_N"/>
    <property type="match status" value="1"/>
</dbReference>
<name>A0ABR9DDX1_9GAMM</name>
<keyword evidence="7 17" id="KW-0067">ATP-binding</keyword>
<keyword evidence="8 17" id="KW-0521">NADP</keyword>
<dbReference type="Gene3D" id="3.40.1190.20">
    <property type="match status" value="1"/>
</dbReference>
<comment type="function">
    <text evidence="17">Catalyzes the dehydration of the S-form of NAD(P)HX at the expense of ADP, which is converted to AMP. Together with NAD(P)HX epimerase, which catalyzes the epimerization of the S- and R-forms, the enzyme allows the repair of both epimers of NAD(P)HX, a damaged form of NAD(P)H that is a result of enzymatic or heat-dependent hydration.</text>
</comment>
<comment type="similarity">
    <text evidence="3 19">In the N-terminal section; belongs to the NnrE/AIBP family.</text>
</comment>
<comment type="function">
    <text evidence="14 19">Bifunctional enzyme that catalyzes the epimerization of the S- and R-forms of NAD(P)HX and the dehydration of the S-form of NAD(P)HX at the expense of ADP, which is converted to AMP. This allows the repair of both epimers of NAD(P)HX, a damaged form of NAD(P)H that is a result of enzymatic or heat-dependent hydration.</text>
</comment>
<dbReference type="HAMAP" id="MF_01965">
    <property type="entry name" value="NADHX_dehydratase"/>
    <property type="match status" value="1"/>
</dbReference>
<dbReference type="PROSITE" id="PS01050">
    <property type="entry name" value="YJEF_C_2"/>
    <property type="match status" value="1"/>
</dbReference>
<keyword evidence="6 17" id="KW-0547">Nucleotide-binding</keyword>
<keyword evidence="11 18" id="KW-0413">Isomerase</keyword>
<evidence type="ECO:0000256" key="1">
    <source>
        <dbReference type="ARBA" id="ARBA00000013"/>
    </source>
</evidence>
<comment type="function">
    <text evidence="18">Catalyzes the epimerization of the S- and R-forms of NAD(P)HX, a damaged form of NAD(P)H that is a result of enzymatic or heat-dependent hydration. This is a prerequisite for the S-specific NAD(P)H-hydrate dehydratase to allow the repair of both epimers of NAD(P)HX.</text>
</comment>
<evidence type="ECO:0000256" key="6">
    <source>
        <dbReference type="ARBA" id="ARBA00022741"/>
    </source>
</evidence>
<feature type="binding site" evidence="17">
    <location>
        <position position="429"/>
    </location>
    <ligand>
        <name>AMP</name>
        <dbReference type="ChEBI" id="CHEBI:456215"/>
    </ligand>
</feature>
<dbReference type="InterPro" id="IPR029056">
    <property type="entry name" value="Ribokinase-like"/>
</dbReference>
<evidence type="ECO:0000313" key="22">
    <source>
        <dbReference type="EMBL" id="MBD9361294.1"/>
    </source>
</evidence>
<feature type="binding site" evidence="17">
    <location>
        <position position="430"/>
    </location>
    <ligand>
        <name>(6S)-NADPHX</name>
        <dbReference type="ChEBI" id="CHEBI:64076"/>
    </ligand>
</feature>
<evidence type="ECO:0000256" key="16">
    <source>
        <dbReference type="ARBA" id="ARBA00049209"/>
    </source>
</evidence>
<evidence type="ECO:0000256" key="17">
    <source>
        <dbReference type="HAMAP-Rule" id="MF_01965"/>
    </source>
</evidence>
<feature type="binding site" evidence="18">
    <location>
        <position position="126"/>
    </location>
    <ligand>
        <name>K(+)</name>
        <dbReference type="ChEBI" id="CHEBI:29103"/>
    </ligand>
</feature>
<keyword evidence="10 17" id="KW-0520">NAD</keyword>
<feature type="binding site" evidence="17">
    <location>
        <begin position="401"/>
        <end position="405"/>
    </location>
    <ligand>
        <name>AMP</name>
        <dbReference type="ChEBI" id="CHEBI:456215"/>
    </ligand>
</feature>
<dbReference type="Pfam" id="PF01256">
    <property type="entry name" value="Carb_kinase"/>
    <property type="match status" value="1"/>
</dbReference>
<keyword evidence="5 18" id="KW-0479">Metal-binding</keyword>
<evidence type="ECO:0000256" key="9">
    <source>
        <dbReference type="ARBA" id="ARBA00022958"/>
    </source>
</evidence>
<feature type="binding site" evidence="17">
    <location>
        <position position="257"/>
    </location>
    <ligand>
        <name>(6S)-NADPHX</name>
        <dbReference type="ChEBI" id="CHEBI:64076"/>
    </ligand>
</feature>
<comment type="catalytic activity">
    <reaction evidence="16 17 19">
        <text>(6S)-NADPHX + ADP = AMP + phosphate + NADPH + H(+)</text>
        <dbReference type="Rhea" id="RHEA:32235"/>
        <dbReference type="ChEBI" id="CHEBI:15378"/>
        <dbReference type="ChEBI" id="CHEBI:43474"/>
        <dbReference type="ChEBI" id="CHEBI:57783"/>
        <dbReference type="ChEBI" id="CHEBI:64076"/>
        <dbReference type="ChEBI" id="CHEBI:456215"/>
        <dbReference type="ChEBI" id="CHEBI:456216"/>
        <dbReference type="EC" id="4.2.1.136"/>
    </reaction>
</comment>
<keyword evidence="9 18" id="KW-0630">Potassium</keyword>
<feature type="binding site" evidence="18">
    <location>
        <position position="63"/>
    </location>
    <ligand>
        <name>K(+)</name>
        <dbReference type="ChEBI" id="CHEBI:29103"/>
    </ligand>
</feature>
<dbReference type="PROSITE" id="PS51385">
    <property type="entry name" value="YJEF_N"/>
    <property type="match status" value="1"/>
</dbReference>
<comment type="subunit">
    <text evidence="17">Homotetramer.</text>
</comment>
<gene>
    <name evidence="17" type="primary">nnrD</name>
    <name evidence="18" type="synonym">nnrE</name>
    <name evidence="22" type="ORF">EBB_12270</name>
</gene>
<feature type="binding site" evidence="18">
    <location>
        <position position="159"/>
    </location>
    <ligand>
        <name>(6S)-NADPHX</name>
        <dbReference type="ChEBI" id="CHEBI:64076"/>
    </ligand>
</feature>
<dbReference type="PROSITE" id="PS01049">
    <property type="entry name" value="YJEF_C_1"/>
    <property type="match status" value="1"/>
</dbReference>
<dbReference type="PROSITE" id="PS51383">
    <property type="entry name" value="YJEF_C_3"/>
    <property type="match status" value="1"/>
</dbReference>
<evidence type="ECO:0000256" key="18">
    <source>
        <dbReference type="HAMAP-Rule" id="MF_01966"/>
    </source>
</evidence>
<proteinExistence type="inferred from homology"/>
<keyword evidence="23" id="KW-1185">Reference proteome</keyword>
<evidence type="ECO:0000256" key="14">
    <source>
        <dbReference type="ARBA" id="ARBA00025153"/>
    </source>
</evidence>
<reference evidence="22 23" key="1">
    <citation type="submission" date="2020-09" db="EMBL/GenBank/DDBJ databases">
        <title>Methylomonas albis sp. nov. and Methylomonas fluvii sp. nov.: Two cold-adapted methanotrophs from the River Elbe and an amended description of Methylovulum psychrotolerans strain Eb1.</title>
        <authorList>
            <person name="Bussmann I.K."/>
            <person name="Klings K.-W."/>
            <person name="Warnstedt J."/>
            <person name="Hoppert M."/>
            <person name="Saborowski A."/>
            <person name="Horn F."/>
            <person name="Liebner S."/>
        </authorList>
    </citation>
    <scope>NUCLEOTIDE SEQUENCE [LARGE SCALE GENOMIC DNA]</scope>
    <source>
        <strain evidence="22 23">EbB</strain>
    </source>
</reference>
<protein>
    <recommendedName>
        <fullName evidence="19">Bifunctional NAD(P)H-hydrate repair enzyme</fullName>
    </recommendedName>
    <alternativeName>
        <fullName evidence="19">Nicotinamide nucleotide repair protein</fullName>
    </alternativeName>
    <domain>
        <recommendedName>
            <fullName evidence="19">ADP-dependent (S)-NAD(P)H-hydrate dehydratase</fullName>
            <ecNumber evidence="19">4.2.1.136</ecNumber>
        </recommendedName>
        <alternativeName>
            <fullName evidence="19">ADP-dependent NAD(P)HX dehydratase</fullName>
        </alternativeName>
    </domain>
    <domain>
        <recommendedName>
            <fullName evidence="19">NAD(P)H-hydrate epimerase</fullName>
            <ecNumber evidence="19">5.1.99.6</ecNumber>
        </recommendedName>
    </domain>
</protein>
<dbReference type="EMBL" id="JACXST010000002">
    <property type="protein sequence ID" value="MBD9361294.1"/>
    <property type="molecule type" value="Genomic_DNA"/>
</dbReference>
<dbReference type="InterPro" id="IPR030677">
    <property type="entry name" value="Nnr"/>
</dbReference>
<dbReference type="RefSeq" id="WP_192394124.1">
    <property type="nucleotide sequence ID" value="NZ_CAJHIU010000002.1"/>
</dbReference>
<dbReference type="HAMAP" id="MF_01966">
    <property type="entry name" value="NADHX_epimerase"/>
    <property type="match status" value="1"/>
</dbReference>
<evidence type="ECO:0000256" key="4">
    <source>
        <dbReference type="ARBA" id="ARBA00009524"/>
    </source>
</evidence>
<comment type="cofactor">
    <cofactor evidence="18 19">
        <name>K(+)</name>
        <dbReference type="ChEBI" id="CHEBI:29103"/>
    </cofactor>
    <text evidence="18 19">Binds 1 potassium ion per subunit.</text>
</comment>
<dbReference type="InterPro" id="IPR004443">
    <property type="entry name" value="YjeF_N_dom"/>
</dbReference>
<evidence type="ECO:0000256" key="7">
    <source>
        <dbReference type="ARBA" id="ARBA00022840"/>
    </source>
</evidence>
<feature type="domain" description="YjeF C-terminal" evidence="20">
    <location>
        <begin position="222"/>
        <end position="487"/>
    </location>
</feature>
<organism evidence="22 23">
    <name type="scientific">Methylomonas fluvii</name>
    <dbReference type="NCBI Taxonomy" id="1854564"/>
    <lineage>
        <taxon>Bacteria</taxon>
        <taxon>Pseudomonadati</taxon>
        <taxon>Pseudomonadota</taxon>
        <taxon>Gammaproteobacteria</taxon>
        <taxon>Methylococcales</taxon>
        <taxon>Methylococcaceae</taxon>
        <taxon>Methylomonas</taxon>
    </lineage>
</organism>
<evidence type="ECO:0000256" key="2">
    <source>
        <dbReference type="ARBA" id="ARBA00000909"/>
    </source>
</evidence>
<comment type="catalytic activity">
    <reaction evidence="2 18 19">
        <text>(6R)-NADPHX = (6S)-NADPHX</text>
        <dbReference type="Rhea" id="RHEA:32227"/>
        <dbReference type="ChEBI" id="CHEBI:64076"/>
        <dbReference type="ChEBI" id="CHEBI:64077"/>
        <dbReference type="EC" id="5.1.99.6"/>
    </reaction>
</comment>
<feature type="binding site" evidence="18">
    <location>
        <position position="162"/>
    </location>
    <ligand>
        <name>K(+)</name>
        <dbReference type="ChEBI" id="CHEBI:29103"/>
    </ligand>
</feature>
<dbReference type="Gene3D" id="3.40.50.10260">
    <property type="entry name" value="YjeF N-terminal domain"/>
    <property type="match status" value="1"/>
</dbReference>
<keyword evidence="12 17" id="KW-0456">Lyase</keyword>